<keyword evidence="1" id="KW-0732">Signal</keyword>
<protein>
    <submittedName>
        <fullName evidence="2">Uncharacterized protein</fullName>
    </submittedName>
</protein>
<name>A0AAU9SWR3_THLAR</name>
<sequence>MVQKVCMVIVITLVMLGCHLHTCNGVEDMSKEDTYTPSSIEPMKIIKPTGVPDPICIRDCRGKSHTKEEFGTCVQNCFHDY</sequence>
<proteinExistence type="predicted"/>
<keyword evidence="3" id="KW-1185">Reference proteome</keyword>
<organism evidence="2 3">
    <name type="scientific">Thlaspi arvense</name>
    <name type="common">Field penny-cress</name>
    <dbReference type="NCBI Taxonomy" id="13288"/>
    <lineage>
        <taxon>Eukaryota</taxon>
        <taxon>Viridiplantae</taxon>
        <taxon>Streptophyta</taxon>
        <taxon>Embryophyta</taxon>
        <taxon>Tracheophyta</taxon>
        <taxon>Spermatophyta</taxon>
        <taxon>Magnoliopsida</taxon>
        <taxon>eudicotyledons</taxon>
        <taxon>Gunneridae</taxon>
        <taxon>Pentapetalae</taxon>
        <taxon>rosids</taxon>
        <taxon>malvids</taxon>
        <taxon>Brassicales</taxon>
        <taxon>Brassicaceae</taxon>
        <taxon>Thlaspideae</taxon>
        <taxon>Thlaspi</taxon>
    </lineage>
</organism>
<accession>A0AAU9SWR3</accession>
<dbReference type="PROSITE" id="PS51257">
    <property type="entry name" value="PROKAR_LIPOPROTEIN"/>
    <property type="match status" value="1"/>
</dbReference>
<reference evidence="2 3" key="1">
    <citation type="submission" date="2022-03" db="EMBL/GenBank/DDBJ databases">
        <authorList>
            <person name="Nunn A."/>
            <person name="Chopra R."/>
            <person name="Nunn A."/>
            <person name="Contreras Garrido A."/>
        </authorList>
    </citation>
    <scope>NUCLEOTIDE SEQUENCE [LARGE SCALE GENOMIC DNA]</scope>
</reference>
<dbReference type="Proteomes" id="UP000836841">
    <property type="component" value="Chromosome 6"/>
</dbReference>
<evidence type="ECO:0000313" key="3">
    <source>
        <dbReference type="Proteomes" id="UP000836841"/>
    </source>
</evidence>
<gene>
    <name evidence="2" type="ORF">TAV2_LOCUS19148</name>
</gene>
<feature type="signal peptide" evidence="1">
    <location>
        <begin position="1"/>
        <end position="25"/>
    </location>
</feature>
<feature type="chain" id="PRO_5043784685" evidence="1">
    <location>
        <begin position="26"/>
        <end position="81"/>
    </location>
</feature>
<dbReference type="EMBL" id="OU466862">
    <property type="protein sequence ID" value="CAH2072130.1"/>
    <property type="molecule type" value="Genomic_DNA"/>
</dbReference>
<evidence type="ECO:0000313" key="2">
    <source>
        <dbReference type="EMBL" id="CAH2072130.1"/>
    </source>
</evidence>
<evidence type="ECO:0000256" key="1">
    <source>
        <dbReference type="SAM" id="SignalP"/>
    </source>
</evidence>
<dbReference type="AlphaFoldDB" id="A0AAU9SWR3"/>